<feature type="compositionally biased region" description="Polar residues" evidence="1">
    <location>
        <begin position="194"/>
        <end position="204"/>
    </location>
</feature>
<name>A0A0R0KYZ5_SOYBN</name>
<feature type="region of interest" description="Disordered" evidence="1">
    <location>
        <begin position="181"/>
        <end position="204"/>
    </location>
</feature>
<dbReference type="KEGG" id="gmx:100780051"/>
<dbReference type="EnsemblPlants" id="KRH69779">
    <property type="protein sequence ID" value="KRH69779"/>
    <property type="gene ID" value="GLYMA_02G048000"/>
</dbReference>
<reference evidence="3 4" key="1">
    <citation type="journal article" date="2010" name="Nature">
        <title>Genome sequence of the palaeopolyploid soybean.</title>
        <authorList>
            <person name="Schmutz J."/>
            <person name="Cannon S.B."/>
            <person name="Schlueter J."/>
            <person name="Ma J."/>
            <person name="Mitros T."/>
            <person name="Nelson W."/>
            <person name="Hyten D.L."/>
            <person name="Song Q."/>
            <person name="Thelen J.J."/>
            <person name="Cheng J."/>
            <person name="Xu D."/>
            <person name="Hellsten U."/>
            <person name="May G.D."/>
            <person name="Yu Y."/>
            <person name="Sakurai T."/>
            <person name="Umezawa T."/>
            <person name="Bhattacharyya M.K."/>
            <person name="Sandhu D."/>
            <person name="Valliyodan B."/>
            <person name="Lindquist E."/>
            <person name="Peto M."/>
            <person name="Grant D."/>
            <person name="Shu S."/>
            <person name="Goodstein D."/>
            <person name="Barry K."/>
            <person name="Futrell-Griggs M."/>
            <person name="Abernathy B."/>
            <person name="Du J."/>
            <person name="Tian Z."/>
            <person name="Zhu L."/>
            <person name="Gill N."/>
            <person name="Joshi T."/>
            <person name="Libault M."/>
            <person name="Sethuraman A."/>
            <person name="Zhang X.-C."/>
            <person name="Shinozaki K."/>
            <person name="Nguyen H.T."/>
            <person name="Wing R.A."/>
            <person name="Cregan P."/>
            <person name="Specht J."/>
            <person name="Grimwood J."/>
            <person name="Rokhsar D."/>
            <person name="Stacey G."/>
            <person name="Shoemaker R.C."/>
            <person name="Jackson S.A."/>
        </authorList>
    </citation>
    <scope>NUCLEOTIDE SEQUENCE [LARGE SCALE GENOMIC DNA]</scope>
    <source>
        <strain evidence="4">cv. Williams 82</strain>
        <tissue evidence="3">Callus</tissue>
    </source>
</reference>
<dbReference type="PaxDb" id="3847-GLYMA02G05405.1"/>
<dbReference type="CDD" id="cd06257">
    <property type="entry name" value="DnaJ"/>
    <property type="match status" value="1"/>
</dbReference>
<dbReference type="PANTHER" id="PTHR44240">
    <property type="entry name" value="DNAJ DOMAIN (PROKARYOTIC HEAT SHOCK PROTEIN)-RELATED"/>
    <property type="match status" value="1"/>
</dbReference>
<reference evidence="4" key="2">
    <citation type="submission" date="2018-02" db="UniProtKB">
        <authorList>
            <consortium name="EnsemblPlants"/>
        </authorList>
    </citation>
    <scope>IDENTIFICATION</scope>
    <source>
        <strain evidence="4">Williams 82</strain>
    </source>
</reference>
<dbReference type="Gene3D" id="1.10.287.110">
    <property type="entry name" value="DnaJ domain"/>
    <property type="match status" value="1"/>
</dbReference>
<evidence type="ECO:0000313" key="5">
    <source>
        <dbReference type="Proteomes" id="UP000008827"/>
    </source>
</evidence>
<evidence type="ECO:0000313" key="4">
    <source>
        <dbReference type="EnsemblPlants" id="KRH69779"/>
    </source>
</evidence>
<evidence type="ECO:0000313" key="3">
    <source>
        <dbReference type="EMBL" id="KRH69779.1"/>
    </source>
</evidence>
<feature type="domain" description="J" evidence="2">
    <location>
        <begin position="120"/>
        <end position="187"/>
    </location>
</feature>
<dbReference type="EMBL" id="CM000835">
    <property type="protein sequence ID" value="KRH69779.1"/>
    <property type="molecule type" value="Genomic_DNA"/>
</dbReference>
<sequence length="204" mass="22858">MCKRLVFHLNTNPNRAQSQKHSYGGTHTFSPFSLSLFIYETQSSSKSKASNNNDVSYHNMFTAHFPTFTATLSGKRVSSPPRQVRFRLTVSFAIATCTEEQRHKTASYLGPHHGMASCAMLYEILGIRAAASGMEIKAAYRWLARMCHPDVAPMERKESSASEFMKIHVAYCTLLDPEKRASSDRSLFRRHQRPLTTTSSGGSS</sequence>
<reference evidence="3" key="3">
    <citation type="submission" date="2018-07" db="EMBL/GenBank/DDBJ databases">
        <title>WGS assembly of Glycine max.</title>
        <authorList>
            <person name="Schmutz J."/>
            <person name="Cannon S."/>
            <person name="Schlueter J."/>
            <person name="Ma J."/>
            <person name="Mitros T."/>
            <person name="Nelson W."/>
            <person name="Hyten D."/>
            <person name="Song Q."/>
            <person name="Thelen J."/>
            <person name="Cheng J."/>
            <person name="Xu D."/>
            <person name="Hellsten U."/>
            <person name="May G."/>
            <person name="Yu Y."/>
            <person name="Sakurai T."/>
            <person name="Umezawa T."/>
            <person name="Bhattacharyya M."/>
            <person name="Sandhu D."/>
            <person name="Valliyodan B."/>
            <person name="Lindquist E."/>
            <person name="Peto M."/>
            <person name="Grant D."/>
            <person name="Shu S."/>
            <person name="Goodstein D."/>
            <person name="Barry K."/>
            <person name="Futrell-Griggs M."/>
            <person name="Abernathy B."/>
            <person name="Du J."/>
            <person name="Tian Z."/>
            <person name="Zhu L."/>
            <person name="Gill N."/>
            <person name="Joshi T."/>
            <person name="Libault M."/>
            <person name="Sethuraman A."/>
            <person name="Zhang X."/>
            <person name="Shinozaki K."/>
            <person name="Nguyen H."/>
            <person name="Wing R."/>
            <person name="Cregan P."/>
            <person name="Specht J."/>
            <person name="Grimwood J."/>
            <person name="Rokhsar D."/>
            <person name="Stacey G."/>
            <person name="Shoemaker R."/>
            <person name="Jackson S."/>
        </authorList>
    </citation>
    <scope>NUCLEOTIDE SEQUENCE</scope>
    <source>
        <tissue evidence="3">Callus</tissue>
    </source>
</reference>
<evidence type="ECO:0000259" key="2">
    <source>
        <dbReference type="PROSITE" id="PS50076"/>
    </source>
</evidence>
<gene>
    <name evidence="4" type="primary">LOC100780051</name>
    <name evidence="3" type="ORF">GLYMA_02G048000</name>
</gene>
<dbReference type="PANTHER" id="PTHR44240:SF10">
    <property type="entry name" value="J DOMAIN-CONTAINING PROTEIN"/>
    <property type="match status" value="1"/>
</dbReference>
<dbReference type="SUPFAM" id="SSF46565">
    <property type="entry name" value="Chaperone J-domain"/>
    <property type="match status" value="1"/>
</dbReference>
<protein>
    <recommendedName>
        <fullName evidence="2">J domain-containing protein</fullName>
    </recommendedName>
</protein>
<evidence type="ECO:0000256" key="1">
    <source>
        <dbReference type="SAM" id="MobiDB-lite"/>
    </source>
</evidence>
<accession>A0A0R0KYZ5</accession>
<dbReference type="STRING" id="3847.A0A0R0KYZ5"/>
<dbReference type="PRINTS" id="PR00625">
    <property type="entry name" value="JDOMAIN"/>
</dbReference>
<dbReference type="Gramene" id="KRH69779">
    <property type="protein sequence ID" value="KRH69779"/>
    <property type="gene ID" value="GLYMA_02G048000"/>
</dbReference>
<dbReference type="Pfam" id="PF00226">
    <property type="entry name" value="DnaJ"/>
    <property type="match status" value="1"/>
</dbReference>
<dbReference type="AlphaFoldDB" id="A0A0R0KYZ5"/>
<proteinExistence type="predicted"/>
<keyword evidence="5" id="KW-1185">Reference proteome</keyword>
<dbReference type="GeneID" id="100780051"/>
<dbReference type="InterPro" id="IPR001623">
    <property type="entry name" value="DnaJ_domain"/>
</dbReference>
<dbReference type="InterPro" id="IPR036869">
    <property type="entry name" value="J_dom_sf"/>
</dbReference>
<dbReference type="RefSeq" id="XP_003519866.1">
    <property type="nucleotide sequence ID" value="XM_003519818.5"/>
</dbReference>
<dbReference type="PROSITE" id="PS50076">
    <property type="entry name" value="DNAJ_2"/>
    <property type="match status" value="1"/>
</dbReference>
<organism evidence="3">
    <name type="scientific">Glycine max</name>
    <name type="common">Soybean</name>
    <name type="synonym">Glycine hispida</name>
    <dbReference type="NCBI Taxonomy" id="3847"/>
    <lineage>
        <taxon>Eukaryota</taxon>
        <taxon>Viridiplantae</taxon>
        <taxon>Streptophyta</taxon>
        <taxon>Embryophyta</taxon>
        <taxon>Tracheophyta</taxon>
        <taxon>Spermatophyta</taxon>
        <taxon>Magnoliopsida</taxon>
        <taxon>eudicotyledons</taxon>
        <taxon>Gunneridae</taxon>
        <taxon>Pentapetalae</taxon>
        <taxon>rosids</taxon>
        <taxon>fabids</taxon>
        <taxon>Fabales</taxon>
        <taxon>Fabaceae</taxon>
        <taxon>Papilionoideae</taxon>
        <taxon>50 kb inversion clade</taxon>
        <taxon>NPAAA clade</taxon>
        <taxon>indigoferoid/millettioid clade</taxon>
        <taxon>Phaseoleae</taxon>
        <taxon>Glycine</taxon>
        <taxon>Glycine subgen. Soja</taxon>
    </lineage>
</organism>
<dbReference type="InterPro" id="IPR052276">
    <property type="entry name" value="Diphthamide-biosynth_chaperone"/>
</dbReference>
<dbReference type="GO" id="GO:0009507">
    <property type="term" value="C:chloroplast"/>
    <property type="evidence" value="ECO:0000318"/>
    <property type="project" value="GO_Central"/>
</dbReference>
<dbReference type="SMART" id="SM00271">
    <property type="entry name" value="DnaJ"/>
    <property type="match status" value="1"/>
</dbReference>
<dbReference type="OrthoDB" id="445556at2759"/>
<dbReference type="Proteomes" id="UP000008827">
    <property type="component" value="Chromosome 2"/>
</dbReference>